<reference evidence="2 3" key="1">
    <citation type="journal article" date="2016" name="Nat. Commun.">
        <title>Thousands of microbial genomes shed light on interconnected biogeochemical processes in an aquifer system.</title>
        <authorList>
            <person name="Anantharaman K."/>
            <person name="Brown C.T."/>
            <person name="Hug L.A."/>
            <person name="Sharon I."/>
            <person name="Castelle C.J."/>
            <person name="Probst A.J."/>
            <person name="Thomas B.C."/>
            <person name="Singh A."/>
            <person name="Wilkins M.J."/>
            <person name="Karaoz U."/>
            <person name="Brodie E.L."/>
            <person name="Williams K.H."/>
            <person name="Hubbard S.S."/>
            <person name="Banfield J.F."/>
        </authorList>
    </citation>
    <scope>NUCLEOTIDE SEQUENCE [LARGE SCALE GENOMIC DNA]</scope>
</reference>
<comment type="caution">
    <text evidence="2">The sequence shown here is derived from an EMBL/GenBank/DDBJ whole genome shotgun (WGS) entry which is preliminary data.</text>
</comment>
<accession>A0A1F5VU93</accession>
<evidence type="ECO:0000256" key="1">
    <source>
        <dbReference type="SAM" id="Phobius"/>
    </source>
</evidence>
<evidence type="ECO:0000313" key="3">
    <source>
        <dbReference type="Proteomes" id="UP000178943"/>
    </source>
</evidence>
<sequence length="97" mass="11635">MKKAVYAILFFILFIILLIFRCHWDSYRFYQKGILLESSDIRQSILYYGSSIRSGSVVSHYKEKSRERLKEIMQRVNDPVLRRMIADEIREEKAGRN</sequence>
<keyword evidence="1" id="KW-0812">Transmembrane</keyword>
<organism evidence="2 3">
    <name type="scientific">Candidatus Fischerbacteria bacterium RBG_13_37_8</name>
    <dbReference type="NCBI Taxonomy" id="1817863"/>
    <lineage>
        <taxon>Bacteria</taxon>
        <taxon>Candidatus Fischeribacteriota</taxon>
    </lineage>
</organism>
<gene>
    <name evidence="2" type="ORF">A2Y62_01590</name>
</gene>
<proteinExistence type="predicted"/>
<evidence type="ECO:0000313" key="2">
    <source>
        <dbReference type="EMBL" id="OGF66903.1"/>
    </source>
</evidence>
<name>A0A1F5VU93_9BACT</name>
<protein>
    <submittedName>
        <fullName evidence="2">Uncharacterized protein</fullName>
    </submittedName>
</protein>
<dbReference type="AlphaFoldDB" id="A0A1F5VU93"/>
<keyword evidence="1" id="KW-0472">Membrane</keyword>
<keyword evidence="1" id="KW-1133">Transmembrane helix</keyword>
<feature type="transmembrane region" description="Helical" evidence="1">
    <location>
        <begin position="6"/>
        <end position="24"/>
    </location>
</feature>
<dbReference type="EMBL" id="MFGW01000078">
    <property type="protein sequence ID" value="OGF66903.1"/>
    <property type="molecule type" value="Genomic_DNA"/>
</dbReference>
<dbReference type="Proteomes" id="UP000178943">
    <property type="component" value="Unassembled WGS sequence"/>
</dbReference>